<dbReference type="PANTHER" id="PTHR11743:SF70">
    <property type="entry name" value="GH26960P-RELATED"/>
    <property type="match status" value="1"/>
</dbReference>
<evidence type="ECO:0000256" key="1">
    <source>
        <dbReference type="ARBA" id="ARBA00004294"/>
    </source>
</evidence>
<keyword evidence="10" id="KW-0472">Membrane</keyword>
<keyword evidence="8" id="KW-0626">Porin</keyword>
<dbReference type="EMBL" id="MBFT01000088">
    <property type="protein sequence ID" value="PVU98160.1"/>
    <property type="molecule type" value="Genomic_DNA"/>
</dbReference>
<dbReference type="GO" id="GO:0005741">
    <property type="term" value="C:mitochondrial outer membrane"/>
    <property type="evidence" value="ECO:0007669"/>
    <property type="project" value="UniProtKB-SubCell"/>
</dbReference>
<dbReference type="InterPro" id="IPR001925">
    <property type="entry name" value="Porin_Euk"/>
</dbReference>
<evidence type="ECO:0000256" key="9">
    <source>
        <dbReference type="ARBA" id="ARBA00023128"/>
    </source>
</evidence>
<dbReference type="CDD" id="cd07306">
    <property type="entry name" value="Porin3_VDAC"/>
    <property type="match status" value="1"/>
</dbReference>
<dbReference type="STRING" id="61424.A0A2T9Z0P6"/>
<organism evidence="11 12">
    <name type="scientific">Furculomyces boomerangus</name>
    <dbReference type="NCBI Taxonomy" id="61424"/>
    <lineage>
        <taxon>Eukaryota</taxon>
        <taxon>Fungi</taxon>
        <taxon>Fungi incertae sedis</taxon>
        <taxon>Zoopagomycota</taxon>
        <taxon>Kickxellomycotina</taxon>
        <taxon>Harpellomycetes</taxon>
        <taxon>Harpellales</taxon>
        <taxon>Harpellaceae</taxon>
        <taxon>Furculomyces</taxon>
    </lineage>
</organism>
<proteinExistence type="inferred from homology"/>
<evidence type="ECO:0000256" key="7">
    <source>
        <dbReference type="ARBA" id="ARBA00023065"/>
    </source>
</evidence>
<keyword evidence="7" id="KW-0406">Ion transport</keyword>
<gene>
    <name evidence="11" type="ORF">BB559_001749</name>
</gene>
<protein>
    <recommendedName>
        <fullName evidence="13">Mitochondrial outer membrane protein porin</fullName>
    </recommendedName>
</protein>
<comment type="caution">
    <text evidence="11">The sequence shown here is derived from an EMBL/GenBank/DDBJ whole genome shotgun (WGS) entry which is preliminary data.</text>
</comment>
<evidence type="ECO:0000256" key="2">
    <source>
        <dbReference type="ARBA" id="ARBA00007780"/>
    </source>
</evidence>
<dbReference type="InterPro" id="IPR027246">
    <property type="entry name" value="Porin_Euk/Tom40"/>
</dbReference>
<keyword evidence="12" id="KW-1185">Reference proteome</keyword>
<dbReference type="Pfam" id="PF01459">
    <property type="entry name" value="Porin_3"/>
    <property type="match status" value="1"/>
</dbReference>
<evidence type="ECO:0008006" key="13">
    <source>
        <dbReference type="Google" id="ProtNLM"/>
    </source>
</evidence>
<comment type="subcellular location">
    <subcellularLocation>
        <location evidence="1">Mitochondrion outer membrane</location>
    </subcellularLocation>
</comment>
<dbReference type="GO" id="GO:0046930">
    <property type="term" value="C:pore complex"/>
    <property type="evidence" value="ECO:0007669"/>
    <property type="project" value="UniProtKB-KW"/>
</dbReference>
<keyword evidence="5" id="KW-0812">Transmembrane</keyword>
<evidence type="ECO:0000313" key="12">
    <source>
        <dbReference type="Proteomes" id="UP000245699"/>
    </source>
</evidence>
<dbReference type="GO" id="GO:0015288">
    <property type="term" value="F:porin activity"/>
    <property type="evidence" value="ECO:0007669"/>
    <property type="project" value="UniProtKB-KW"/>
</dbReference>
<comment type="similarity">
    <text evidence="2">Belongs to the eukaryotic mitochondrial porin family.</text>
</comment>
<dbReference type="FunFam" id="2.40.160.10:FF:000012">
    <property type="entry name" value="Voltage-dependent anion-selective channel"/>
    <property type="match status" value="1"/>
</dbReference>
<sequence>MIPPKYSDVCKPSNDLLGKDYPIGIDKLEIKSKSSNGTEFNVNGARNVDSGAINGEFSIKFSEPKYNLKITDKLNTSNMFTTEIESDNYFGKGLKIDAVGSASLVSAKRSLRSNIFYKQDNIFAHVSADILNGPTVTSDLVVSQNGFMAGAEFGYDVGKSALKSTNILFGYAGFDYNAVVNSSNSFNTITATVYQRVKPGVLETSFRAVCNLDKENSVKAEVGTKYNLDKTAFIKAKIGNEGKLGLAYSQEIRQGVTALVAAQVDVNNLAENKHKLGFSLLFQS</sequence>
<accession>A0A2T9Z0P6</accession>
<name>A0A2T9Z0P6_9FUNG</name>
<dbReference type="Proteomes" id="UP000245699">
    <property type="component" value="Unassembled WGS sequence"/>
</dbReference>
<evidence type="ECO:0000256" key="8">
    <source>
        <dbReference type="ARBA" id="ARBA00023114"/>
    </source>
</evidence>
<dbReference type="AlphaFoldDB" id="A0A2T9Z0P6"/>
<evidence type="ECO:0000256" key="10">
    <source>
        <dbReference type="ARBA" id="ARBA00023136"/>
    </source>
</evidence>
<dbReference type="PRINTS" id="PR00185">
    <property type="entry name" value="EUKARYTPORIN"/>
</dbReference>
<dbReference type="Gene3D" id="2.40.160.10">
    <property type="entry name" value="Porin"/>
    <property type="match status" value="1"/>
</dbReference>
<keyword evidence="9" id="KW-0496">Mitochondrion</keyword>
<keyword evidence="6" id="KW-1000">Mitochondrion outer membrane</keyword>
<dbReference type="InterPro" id="IPR023614">
    <property type="entry name" value="Porin_dom_sf"/>
</dbReference>
<evidence type="ECO:0000313" key="11">
    <source>
        <dbReference type="EMBL" id="PVU98160.1"/>
    </source>
</evidence>
<reference evidence="11 12" key="1">
    <citation type="journal article" date="2018" name="MBio">
        <title>Comparative Genomics Reveals the Core Gene Toolbox for the Fungus-Insect Symbiosis.</title>
        <authorList>
            <person name="Wang Y."/>
            <person name="Stata M."/>
            <person name="Wang W."/>
            <person name="Stajich J.E."/>
            <person name="White M.M."/>
            <person name="Moncalvo J.M."/>
        </authorList>
    </citation>
    <scope>NUCLEOTIDE SEQUENCE [LARGE SCALE GENOMIC DNA]</scope>
    <source>
        <strain evidence="11 12">AUS-77-4</strain>
    </source>
</reference>
<dbReference type="GO" id="GO:0008308">
    <property type="term" value="F:voltage-gated monoatomic anion channel activity"/>
    <property type="evidence" value="ECO:0007669"/>
    <property type="project" value="InterPro"/>
</dbReference>
<dbReference type="OrthoDB" id="7827681at2759"/>
<dbReference type="PANTHER" id="PTHR11743">
    <property type="entry name" value="VOLTAGE-DEPENDENT ANION-SELECTIVE CHANNEL"/>
    <property type="match status" value="1"/>
</dbReference>
<evidence type="ECO:0000256" key="3">
    <source>
        <dbReference type="ARBA" id="ARBA00022448"/>
    </source>
</evidence>
<evidence type="ECO:0000256" key="5">
    <source>
        <dbReference type="ARBA" id="ARBA00022692"/>
    </source>
</evidence>
<keyword evidence="4" id="KW-1134">Transmembrane beta strand</keyword>
<evidence type="ECO:0000256" key="6">
    <source>
        <dbReference type="ARBA" id="ARBA00022787"/>
    </source>
</evidence>
<evidence type="ECO:0000256" key="4">
    <source>
        <dbReference type="ARBA" id="ARBA00022452"/>
    </source>
</evidence>
<keyword evidence="3" id="KW-0813">Transport</keyword>